<sequence>MSAESEPAVSAAPMPGIDDDTALKLLREGRLEVAGRLVQATNMTLYCSVRLGDLAAACVYKPVRGERPLWDFPDGTLAAREVAAFEVSAVTGWRIVPPTVYRDGPFGPGMCQLWIESDRDIDLMALVRSRHPALRRMAVFDAVVNNADRKGGHLLPLPDGHVYGVDHGVCFSSSDKLRTVLWQWRNKSLSREAVNVLARLDRELENGRLGRRLRELLTPAEADATAARVRRLLDSGVHPVPSSDWPAVPWPPI</sequence>
<keyword evidence="2" id="KW-1185">Reference proteome</keyword>
<accession>A0A1G8FZM9</accession>
<dbReference type="NCBIfam" id="TIGR03843">
    <property type="entry name" value="SCO1664 family protein"/>
    <property type="match status" value="1"/>
</dbReference>
<protein>
    <recommendedName>
        <fullName evidence="3">PI3K/PI4K catalytic domain-containing protein</fullName>
    </recommendedName>
</protein>
<name>A0A1G8FZM9_9ACTN</name>
<evidence type="ECO:0000313" key="1">
    <source>
        <dbReference type="EMBL" id="SDH87530.1"/>
    </source>
</evidence>
<organism evidence="1 2">
    <name type="scientific">Sinosporangium album</name>
    <dbReference type="NCBI Taxonomy" id="504805"/>
    <lineage>
        <taxon>Bacteria</taxon>
        <taxon>Bacillati</taxon>
        <taxon>Actinomycetota</taxon>
        <taxon>Actinomycetes</taxon>
        <taxon>Streptosporangiales</taxon>
        <taxon>Streptosporangiaceae</taxon>
        <taxon>Sinosporangium</taxon>
    </lineage>
</organism>
<reference evidence="1 2" key="1">
    <citation type="submission" date="2016-10" db="EMBL/GenBank/DDBJ databases">
        <authorList>
            <person name="de Groot N.N."/>
        </authorList>
    </citation>
    <scope>NUCLEOTIDE SEQUENCE [LARGE SCALE GENOMIC DNA]</scope>
    <source>
        <strain evidence="1 2">CPCC 201354</strain>
    </source>
</reference>
<proteinExistence type="predicted"/>
<dbReference type="Proteomes" id="UP000198923">
    <property type="component" value="Unassembled WGS sequence"/>
</dbReference>
<dbReference type="STRING" id="504805.SAMN05421505_12517"/>
<evidence type="ECO:0000313" key="2">
    <source>
        <dbReference type="Proteomes" id="UP000198923"/>
    </source>
</evidence>
<gene>
    <name evidence="1" type="ORF">SAMN05421505_12517</name>
</gene>
<dbReference type="InterPro" id="IPR022292">
    <property type="entry name" value="CHP03843"/>
</dbReference>
<dbReference type="RefSeq" id="WP_093173081.1">
    <property type="nucleotide sequence ID" value="NZ_FNCN01000025.1"/>
</dbReference>
<dbReference type="OrthoDB" id="3423180at2"/>
<dbReference type="AlphaFoldDB" id="A0A1G8FZM9"/>
<dbReference type="EMBL" id="FNCN01000025">
    <property type="protein sequence ID" value="SDH87530.1"/>
    <property type="molecule type" value="Genomic_DNA"/>
</dbReference>
<evidence type="ECO:0008006" key="3">
    <source>
        <dbReference type="Google" id="ProtNLM"/>
    </source>
</evidence>